<dbReference type="InterPro" id="IPR036777">
    <property type="entry name" value="Channel_Tsx-like_sf"/>
</dbReference>
<dbReference type="AlphaFoldDB" id="A0A1M5MYJ5"/>
<dbReference type="RefSeq" id="WP_079567666.1">
    <property type="nucleotide sequence ID" value="NZ_LT670818.1"/>
</dbReference>
<organism evidence="2 3">
    <name type="scientific">Bradyrhizobium erythrophlei</name>
    <dbReference type="NCBI Taxonomy" id="1437360"/>
    <lineage>
        <taxon>Bacteria</taxon>
        <taxon>Pseudomonadati</taxon>
        <taxon>Pseudomonadota</taxon>
        <taxon>Alphaproteobacteria</taxon>
        <taxon>Hyphomicrobiales</taxon>
        <taxon>Nitrobacteraceae</taxon>
        <taxon>Bradyrhizobium</taxon>
    </lineage>
</organism>
<feature type="chain" id="PRO_5012160661" evidence="1">
    <location>
        <begin position="25"/>
        <end position="372"/>
    </location>
</feature>
<accession>A0A1M5MYJ5</accession>
<dbReference type="Gene3D" id="2.40.230.20">
    <property type="entry name" value="Nucleoside-specific channel-forming protein, Tsx-like"/>
    <property type="match status" value="1"/>
</dbReference>
<sequence length="372" mass="40498">MSYRIKAIAAAVLSLATLTPVSFAAAADLPVKAKAKPIADLPFFFVIDDRVTYSWMPKGTDPGNYTIRPNGTVNGNTAKSVYSFTHFDAWLYGTNFFTISMFKSDHNDAANPCLGAPTSTVTVTGGNSNCAGATEIYGLFRSTFGFNEIFNTKAFSYGPLHNVSLEVGMDANTENNFLSPAKRDMVAGLQFAFDLPYKGYFNVAPLLYYEFANHNSFDQCGLFGAGVPGVTCLIDGNTSFKPTWAVETNYYMDLGFLPENMQFWSISGRAAWYGQKGNQNQPLGVAGGGTPTAVEFNSEPIRLTFDASKAIWGPKYTHFVDVWVAYRYWQNKFGLDHKTALGGPGVCVLAGTSISTNTCTESTVYTGITVKF</sequence>
<reference evidence="2 3" key="1">
    <citation type="submission" date="2016-11" db="EMBL/GenBank/DDBJ databases">
        <authorList>
            <person name="Jaros S."/>
            <person name="Januszkiewicz K."/>
            <person name="Wedrychowicz H."/>
        </authorList>
    </citation>
    <scope>NUCLEOTIDE SEQUENCE [LARGE SCALE GENOMIC DNA]</scope>
    <source>
        <strain evidence="2 3">GAS242</strain>
    </source>
</reference>
<dbReference type="SUPFAM" id="SSF111364">
    <property type="entry name" value="Tsx-like channel"/>
    <property type="match status" value="1"/>
</dbReference>
<feature type="signal peptide" evidence="1">
    <location>
        <begin position="1"/>
        <end position="24"/>
    </location>
</feature>
<protein>
    <submittedName>
        <fullName evidence="2">Uncharacterized protein</fullName>
    </submittedName>
</protein>
<dbReference type="OrthoDB" id="104801at2"/>
<proteinExistence type="predicted"/>
<dbReference type="Proteomes" id="UP000190675">
    <property type="component" value="Chromosome I"/>
</dbReference>
<keyword evidence="1" id="KW-0732">Signal</keyword>
<evidence type="ECO:0000313" key="3">
    <source>
        <dbReference type="Proteomes" id="UP000190675"/>
    </source>
</evidence>
<evidence type="ECO:0000256" key="1">
    <source>
        <dbReference type="SAM" id="SignalP"/>
    </source>
</evidence>
<dbReference type="EMBL" id="LT670818">
    <property type="protein sequence ID" value="SHG82192.1"/>
    <property type="molecule type" value="Genomic_DNA"/>
</dbReference>
<gene>
    <name evidence="2" type="ORF">SAMN05444169_4312</name>
</gene>
<name>A0A1M5MYJ5_9BRAD</name>
<dbReference type="GO" id="GO:0009279">
    <property type="term" value="C:cell outer membrane"/>
    <property type="evidence" value="ECO:0007669"/>
    <property type="project" value="InterPro"/>
</dbReference>
<evidence type="ECO:0000313" key="2">
    <source>
        <dbReference type="EMBL" id="SHG82192.1"/>
    </source>
</evidence>